<reference evidence="10" key="1">
    <citation type="journal article" date="2014" name="Int. J. Syst. Evol. Microbiol.">
        <title>Complete genome sequence of Corynebacterium casei LMG S-19264T (=DSM 44701T), isolated from a smear-ripened cheese.</title>
        <authorList>
            <consortium name="US DOE Joint Genome Institute (JGI-PGF)"/>
            <person name="Walter F."/>
            <person name="Albersmeier A."/>
            <person name="Kalinowski J."/>
            <person name="Ruckert C."/>
        </authorList>
    </citation>
    <scope>NUCLEOTIDE SEQUENCE</scope>
    <source>
        <strain evidence="10">CGMCC 1.12754</strain>
    </source>
</reference>
<dbReference type="Proteomes" id="UP000622860">
    <property type="component" value="Unassembled WGS sequence"/>
</dbReference>
<comment type="caution">
    <text evidence="10">The sequence shown here is derived from an EMBL/GenBank/DDBJ whole genome shotgun (WGS) entry which is preliminary data.</text>
</comment>
<comment type="subcellular location">
    <subcellularLocation>
        <location evidence="1">Membrane</location>
        <topology evidence="1">Lipid-anchor</topology>
    </subcellularLocation>
</comment>
<name>A0A917M2Z4_9BACI</name>
<dbReference type="Pfam" id="PF05504">
    <property type="entry name" value="Spore_GerAC"/>
    <property type="match status" value="1"/>
</dbReference>
<dbReference type="Gene3D" id="6.20.190.10">
    <property type="entry name" value="Nutrient germinant receptor protein C, domain 1"/>
    <property type="match status" value="1"/>
</dbReference>
<dbReference type="InterPro" id="IPR057336">
    <property type="entry name" value="GerAC_N"/>
</dbReference>
<sequence>MISRKVCFIVSCSFLFLTGCWDQVDIEERGFIIGSAVDMMGKKENGEYELRLTNQFVIPSTLGAPTQGGGDSDAFTNISATGESMFAISREMAQLTSRSPYWEHLKIIIVSKEIAETKNLFAKIMDIFLRNPSMRRSIKVIVADEDAKNVLDVKPTNEKLPALYIESVMENSFKTASALEPVRVGQVHAYLLNQNSYVIPKITTSGEGIQYEGAAVFHGYDNKMVGMLDGEETKGLNLLTGNAKEGAINIELDDNILTYELEDVKSNLSIDTKDKNNIHISVKVKVEGSIAETFGTENIIKKKTLDEVEKQVKDELEKIINHTIKKAQTELNADIFGIGDMIKERHYDLWQQIKNEWDHGESYFAKSTFHVAVNAEVRATGSSDQTKKHWSER</sequence>
<evidence type="ECO:0000259" key="8">
    <source>
        <dbReference type="Pfam" id="PF05504"/>
    </source>
</evidence>
<reference evidence="10" key="2">
    <citation type="submission" date="2020-09" db="EMBL/GenBank/DDBJ databases">
        <authorList>
            <person name="Sun Q."/>
            <person name="Zhou Y."/>
        </authorList>
    </citation>
    <scope>NUCLEOTIDE SEQUENCE</scope>
    <source>
        <strain evidence="10">CGMCC 1.12754</strain>
    </source>
</reference>
<keyword evidence="7" id="KW-0449">Lipoprotein</keyword>
<feature type="domain" description="Spore germination protein N-terminal" evidence="9">
    <location>
        <begin position="22"/>
        <end position="203"/>
    </location>
</feature>
<evidence type="ECO:0000256" key="3">
    <source>
        <dbReference type="ARBA" id="ARBA00022544"/>
    </source>
</evidence>
<evidence type="ECO:0000313" key="11">
    <source>
        <dbReference type="Proteomes" id="UP000622860"/>
    </source>
</evidence>
<keyword evidence="6" id="KW-0564">Palmitate</keyword>
<dbReference type="EMBL" id="BMFR01000006">
    <property type="protein sequence ID" value="GGG73973.1"/>
    <property type="molecule type" value="Genomic_DNA"/>
</dbReference>
<protein>
    <submittedName>
        <fullName evidence="10">Germination protein GerLC</fullName>
    </submittedName>
</protein>
<comment type="similarity">
    <text evidence="2">Belongs to the GerABKC lipoprotein family.</text>
</comment>
<dbReference type="NCBIfam" id="TIGR02887">
    <property type="entry name" value="spore_ger_x_C"/>
    <property type="match status" value="1"/>
</dbReference>
<accession>A0A917M2Z4</accession>
<dbReference type="PANTHER" id="PTHR35789:SF1">
    <property type="entry name" value="SPORE GERMINATION PROTEIN B3"/>
    <property type="match status" value="1"/>
</dbReference>
<organism evidence="10 11">
    <name type="scientific">Virgibacillus oceani</name>
    <dbReference type="NCBI Taxonomy" id="1479511"/>
    <lineage>
        <taxon>Bacteria</taxon>
        <taxon>Bacillati</taxon>
        <taxon>Bacillota</taxon>
        <taxon>Bacilli</taxon>
        <taxon>Bacillales</taxon>
        <taxon>Bacillaceae</taxon>
        <taxon>Virgibacillus</taxon>
    </lineage>
</organism>
<dbReference type="PANTHER" id="PTHR35789">
    <property type="entry name" value="SPORE GERMINATION PROTEIN B3"/>
    <property type="match status" value="1"/>
</dbReference>
<evidence type="ECO:0000256" key="6">
    <source>
        <dbReference type="ARBA" id="ARBA00023139"/>
    </source>
</evidence>
<evidence type="ECO:0000256" key="2">
    <source>
        <dbReference type="ARBA" id="ARBA00007886"/>
    </source>
</evidence>
<dbReference type="AlphaFoldDB" id="A0A917M2Z4"/>
<keyword evidence="4" id="KW-0732">Signal</keyword>
<keyword evidence="11" id="KW-1185">Reference proteome</keyword>
<dbReference type="RefSeq" id="WP_188455076.1">
    <property type="nucleotide sequence ID" value="NZ_BMFR01000006.1"/>
</dbReference>
<evidence type="ECO:0000256" key="5">
    <source>
        <dbReference type="ARBA" id="ARBA00023136"/>
    </source>
</evidence>
<evidence type="ECO:0000256" key="1">
    <source>
        <dbReference type="ARBA" id="ARBA00004635"/>
    </source>
</evidence>
<dbReference type="GO" id="GO:0016020">
    <property type="term" value="C:membrane"/>
    <property type="evidence" value="ECO:0007669"/>
    <property type="project" value="UniProtKB-SubCell"/>
</dbReference>
<dbReference type="InterPro" id="IPR008844">
    <property type="entry name" value="Spore_GerAC-like"/>
</dbReference>
<dbReference type="Gene3D" id="3.30.300.210">
    <property type="entry name" value="Nutrient germinant receptor protein C, domain 3"/>
    <property type="match status" value="1"/>
</dbReference>
<evidence type="ECO:0000313" key="10">
    <source>
        <dbReference type="EMBL" id="GGG73973.1"/>
    </source>
</evidence>
<dbReference type="PROSITE" id="PS51257">
    <property type="entry name" value="PROKAR_LIPOPROTEIN"/>
    <property type="match status" value="1"/>
</dbReference>
<proteinExistence type="inferred from homology"/>
<evidence type="ECO:0000256" key="7">
    <source>
        <dbReference type="ARBA" id="ARBA00023288"/>
    </source>
</evidence>
<dbReference type="InterPro" id="IPR046953">
    <property type="entry name" value="Spore_GerAC-like_C"/>
</dbReference>
<keyword evidence="3" id="KW-0309">Germination</keyword>
<evidence type="ECO:0000259" key="9">
    <source>
        <dbReference type="Pfam" id="PF25198"/>
    </source>
</evidence>
<gene>
    <name evidence="10" type="ORF">GCM10011398_18160</name>
</gene>
<feature type="domain" description="Spore germination GerAC-like C-terminal" evidence="8">
    <location>
        <begin position="212"/>
        <end position="381"/>
    </location>
</feature>
<dbReference type="Pfam" id="PF25198">
    <property type="entry name" value="Spore_GerAC_N"/>
    <property type="match status" value="1"/>
</dbReference>
<dbReference type="InterPro" id="IPR038501">
    <property type="entry name" value="Spore_GerAC_C_sf"/>
</dbReference>
<keyword evidence="5" id="KW-0472">Membrane</keyword>
<dbReference type="GO" id="GO:0009847">
    <property type="term" value="P:spore germination"/>
    <property type="evidence" value="ECO:0007669"/>
    <property type="project" value="InterPro"/>
</dbReference>
<evidence type="ECO:0000256" key="4">
    <source>
        <dbReference type="ARBA" id="ARBA00022729"/>
    </source>
</evidence>